<keyword evidence="4 7" id="KW-0256">Endoplasmic reticulum</keyword>
<gene>
    <name evidence="8" type="ORF">PCAL00307_LOCUS18939</name>
</gene>
<organism evidence="8">
    <name type="scientific">Pelagomonas calceolata</name>
    <dbReference type="NCBI Taxonomy" id="35677"/>
    <lineage>
        <taxon>Eukaryota</taxon>
        <taxon>Sar</taxon>
        <taxon>Stramenopiles</taxon>
        <taxon>Ochrophyta</taxon>
        <taxon>Pelagophyceae</taxon>
        <taxon>Pelagomonadales</taxon>
        <taxon>Pelagomonadaceae</taxon>
        <taxon>Pelagomonas</taxon>
    </lineage>
</organism>
<protein>
    <recommendedName>
        <fullName evidence="7">Derlin</fullName>
    </recommendedName>
</protein>
<evidence type="ECO:0000256" key="2">
    <source>
        <dbReference type="ARBA" id="ARBA00008917"/>
    </source>
</evidence>
<sequence length="236" mass="27353">MANNPNTDPWSWYTEIPVVSRMYLTASVATTAACALDLVSPFSLYYNYSLIYHEGQVWRLATNFLFFGMFSLDFLFHMYFLCRYCRLLEEGEFRGRTGDFIVMLAFGASCMVLLAPWISVHFLGSSLAFMMVYVWGRRNEGVRMSFLGLFPFTAPYLARVLLAFSMVMGNPPTTDVVGICVGHSYYWLEYVYPKLAEIRGFRWKRPLAVPSLFTRPWFRRRVAVPENLSELHAHQD</sequence>
<dbReference type="GO" id="GO:0005789">
    <property type="term" value="C:endoplasmic reticulum membrane"/>
    <property type="evidence" value="ECO:0007669"/>
    <property type="project" value="UniProtKB-SubCell"/>
</dbReference>
<feature type="transmembrane region" description="Helical" evidence="7">
    <location>
        <begin position="60"/>
        <end position="81"/>
    </location>
</feature>
<evidence type="ECO:0000256" key="6">
    <source>
        <dbReference type="ARBA" id="ARBA00023136"/>
    </source>
</evidence>
<evidence type="ECO:0000256" key="7">
    <source>
        <dbReference type="RuleBase" id="RU363059"/>
    </source>
</evidence>
<dbReference type="Pfam" id="PF04511">
    <property type="entry name" value="DER1"/>
    <property type="match status" value="1"/>
</dbReference>
<dbReference type="InterPro" id="IPR035952">
    <property type="entry name" value="Rhomboid-like_sf"/>
</dbReference>
<evidence type="ECO:0000256" key="3">
    <source>
        <dbReference type="ARBA" id="ARBA00022692"/>
    </source>
</evidence>
<keyword evidence="3 7" id="KW-0812">Transmembrane</keyword>
<dbReference type="InterPro" id="IPR007599">
    <property type="entry name" value="DER1"/>
</dbReference>
<dbReference type="GO" id="GO:0033554">
    <property type="term" value="P:cellular response to stress"/>
    <property type="evidence" value="ECO:0007669"/>
    <property type="project" value="UniProtKB-ARBA"/>
</dbReference>
<feature type="transmembrane region" description="Helical" evidence="7">
    <location>
        <begin position="101"/>
        <end position="134"/>
    </location>
</feature>
<evidence type="ECO:0000313" key="8">
    <source>
        <dbReference type="EMBL" id="CAE0703492.1"/>
    </source>
</evidence>
<dbReference type="EMBL" id="HBIW01021944">
    <property type="protein sequence ID" value="CAE0703492.1"/>
    <property type="molecule type" value="Transcribed_RNA"/>
</dbReference>
<keyword evidence="6 7" id="KW-0472">Membrane</keyword>
<keyword evidence="5 7" id="KW-1133">Transmembrane helix</keyword>
<dbReference type="GO" id="GO:0051603">
    <property type="term" value="P:proteolysis involved in protein catabolic process"/>
    <property type="evidence" value="ECO:0007669"/>
    <property type="project" value="UniProtKB-ARBA"/>
</dbReference>
<proteinExistence type="inferred from homology"/>
<comment type="similarity">
    <text evidence="2 7">Belongs to the derlin family.</text>
</comment>
<evidence type="ECO:0000256" key="4">
    <source>
        <dbReference type="ARBA" id="ARBA00022824"/>
    </source>
</evidence>
<feature type="transmembrane region" description="Helical" evidence="7">
    <location>
        <begin position="22"/>
        <end position="48"/>
    </location>
</feature>
<feature type="transmembrane region" description="Helical" evidence="7">
    <location>
        <begin position="146"/>
        <end position="168"/>
    </location>
</feature>
<dbReference type="SUPFAM" id="SSF144091">
    <property type="entry name" value="Rhomboid-like"/>
    <property type="match status" value="1"/>
</dbReference>
<comment type="function">
    <text evidence="7">May be involved in the degradation of misfolded endoplasmic reticulum (ER) luminal proteins.</text>
</comment>
<dbReference type="FunFam" id="1.20.1540.10:FF:000016">
    <property type="entry name" value="Derlin"/>
    <property type="match status" value="1"/>
</dbReference>
<dbReference type="AlphaFoldDB" id="A0A7S4A4N2"/>
<dbReference type="PANTHER" id="PTHR11009">
    <property type="entry name" value="DER1-LIKE PROTEIN, DERLIN"/>
    <property type="match status" value="1"/>
</dbReference>
<evidence type="ECO:0000256" key="5">
    <source>
        <dbReference type="ARBA" id="ARBA00022989"/>
    </source>
</evidence>
<name>A0A7S4A4N2_9STRA</name>
<accession>A0A7S4A4N2</accession>
<evidence type="ECO:0000256" key="1">
    <source>
        <dbReference type="ARBA" id="ARBA00004477"/>
    </source>
</evidence>
<reference evidence="8" key="1">
    <citation type="submission" date="2021-01" db="EMBL/GenBank/DDBJ databases">
        <authorList>
            <person name="Corre E."/>
            <person name="Pelletier E."/>
            <person name="Niang G."/>
            <person name="Scheremetjew M."/>
            <person name="Finn R."/>
            <person name="Kale V."/>
            <person name="Holt S."/>
            <person name="Cochrane G."/>
            <person name="Meng A."/>
            <person name="Brown T."/>
            <person name="Cohen L."/>
        </authorList>
    </citation>
    <scope>NUCLEOTIDE SEQUENCE</scope>
    <source>
        <strain evidence="8">CCMP1756</strain>
    </source>
</reference>
<comment type="subcellular location">
    <subcellularLocation>
        <location evidence="1 7">Endoplasmic reticulum membrane</location>
        <topology evidence="1 7">Multi-pass membrane protein</topology>
    </subcellularLocation>
</comment>